<keyword evidence="1" id="KW-0521">NADP</keyword>
<dbReference type="PANTHER" id="PTHR48106">
    <property type="entry name" value="QUINONE OXIDOREDUCTASE PIG3-RELATED"/>
    <property type="match status" value="1"/>
</dbReference>
<dbReference type="GO" id="GO:0070402">
    <property type="term" value="F:NADPH binding"/>
    <property type="evidence" value="ECO:0007669"/>
    <property type="project" value="TreeGrafter"/>
</dbReference>
<dbReference type="Pfam" id="PF13602">
    <property type="entry name" value="ADH_zinc_N_2"/>
    <property type="match status" value="1"/>
</dbReference>
<dbReference type="OrthoDB" id="648910at2"/>
<accession>A0A1M4XBR5</accession>
<dbReference type="STRING" id="1194090.SAMN05443144_10485"/>
<proteinExistence type="predicted"/>
<dbReference type="SUPFAM" id="SSF51735">
    <property type="entry name" value="NAD(P)-binding Rossmann-fold domains"/>
    <property type="match status" value="1"/>
</dbReference>
<dbReference type="InterPro" id="IPR011032">
    <property type="entry name" value="GroES-like_sf"/>
</dbReference>
<dbReference type="Gene3D" id="3.40.50.720">
    <property type="entry name" value="NAD(P)-binding Rossmann-like Domain"/>
    <property type="match status" value="1"/>
</dbReference>
<evidence type="ECO:0000259" key="3">
    <source>
        <dbReference type="SMART" id="SM00829"/>
    </source>
</evidence>
<dbReference type="InterPro" id="IPR020843">
    <property type="entry name" value="ER"/>
</dbReference>
<reference evidence="4 5" key="1">
    <citation type="submission" date="2016-11" db="EMBL/GenBank/DDBJ databases">
        <authorList>
            <person name="Jaros S."/>
            <person name="Januszkiewicz K."/>
            <person name="Wedrychowicz H."/>
        </authorList>
    </citation>
    <scope>NUCLEOTIDE SEQUENCE [LARGE SCALE GENOMIC DNA]</scope>
    <source>
        <strain evidence="4 5">DSM 21986</strain>
    </source>
</reference>
<dbReference type="GO" id="GO:0016651">
    <property type="term" value="F:oxidoreductase activity, acting on NAD(P)H"/>
    <property type="evidence" value="ECO:0007669"/>
    <property type="project" value="TreeGrafter"/>
</dbReference>
<organism evidence="4 5">
    <name type="scientific">Fodinibius roseus</name>
    <dbReference type="NCBI Taxonomy" id="1194090"/>
    <lineage>
        <taxon>Bacteria</taxon>
        <taxon>Pseudomonadati</taxon>
        <taxon>Balneolota</taxon>
        <taxon>Balneolia</taxon>
        <taxon>Balneolales</taxon>
        <taxon>Balneolaceae</taxon>
        <taxon>Fodinibius</taxon>
    </lineage>
</organism>
<dbReference type="Proteomes" id="UP000184041">
    <property type="component" value="Unassembled WGS sequence"/>
</dbReference>
<sequence length="329" mass="35427">MKANVITSHGKPSEVFAMIDTDTPKINQDDVLVNVHYTSVNPVDCRIRNHSQAKRDFPLIAGYDLYGEVVDVGGEVKDLTIGDRIIASPSPFRPGANAEYIAVKAATCLKVNDLDPVIGAAIPLTGITAYEGLFDRLQLKEGNTVMIQAGAGGVGHLAIQLAKSAGCTVITTASRPQSIAYCRETLGADLVINYKTSSVEESVKEFTGGKGLPFIFDTVGGKTFVESLNYLRPGGHICTILPVSFDSSVGNSNLIRNITISYEFMGASAVYGLAPNRHREILNQLVASIDQEKLVPYISKVFTFGQIAEAHELIERKHTTGKIVISVKT</sequence>
<evidence type="ECO:0000313" key="5">
    <source>
        <dbReference type="Proteomes" id="UP000184041"/>
    </source>
</evidence>
<feature type="domain" description="Enoyl reductase (ER)" evidence="3">
    <location>
        <begin position="10"/>
        <end position="325"/>
    </location>
</feature>
<dbReference type="SMART" id="SM00829">
    <property type="entry name" value="PKS_ER"/>
    <property type="match status" value="1"/>
</dbReference>
<evidence type="ECO:0000313" key="4">
    <source>
        <dbReference type="EMBL" id="SHE90977.1"/>
    </source>
</evidence>
<dbReference type="RefSeq" id="WP_073060092.1">
    <property type="nucleotide sequence ID" value="NZ_FQUS01000004.1"/>
</dbReference>
<dbReference type="SUPFAM" id="SSF50129">
    <property type="entry name" value="GroES-like"/>
    <property type="match status" value="1"/>
</dbReference>
<keyword evidence="5" id="KW-1185">Reference proteome</keyword>
<gene>
    <name evidence="4" type="ORF">SAMN05443144_10485</name>
</gene>
<name>A0A1M4XBR5_9BACT</name>
<dbReference type="InterPro" id="IPR036291">
    <property type="entry name" value="NAD(P)-bd_dom_sf"/>
</dbReference>
<keyword evidence="2" id="KW-0560">Oxidoreductase</keyword>
<dbReference type="AlphaFoldDB" id="A0A1M4XBR5"/>
<dbReference type="Gene3D" id="3.90.180.10">
    <property type="entry name" value="Medium-chain alcohol dehydrogenases, catalytic domain"/>
    <property type="match status" value="1"/>
</dbReference>
<dbReference type="EMBL" id="FQUS01000004">
    <property type="protein sequence ID" value="SHE90977.1"/>
    <property type="molecule type" value="Genomic_DNA"/>
</dbReference>
<protein>
    <submittedName>
        <fullName evidence="4">NADPH2:quinone reductase</fullName>
    </submittedName>
</protein>
<dbReference type="Pfam" id="PF08240">
    <property type="entry name" value="ADH_N"/>
    <property type="match status" value="1"/>
</dbReference>
<evidence type="ECO:0000256" key="2">
    <source>
        <dbReference type="ARBA" id="ARBA00023002"/>
    </source>
</evidence>
<evidence type="ECO:0000256" key="1">
    <source>
        <dbReference type="ARBA" id="ARBA00022857"/>
    </source>
</evidence>
<dbReference type="InterPro" id="IPR013154">
    <property type="entry name" value="ADH-like_N"/>
</dbReference>